<reference evidence="2" key="2">
    <citation type="submission" date="2020-09" db="EMBL/GenBank/DDBJ databases">
        <authorList>
            <person name="Sun Q."/>
            <person name="Zhou Y."/>
        </authorList>
    </citation>
    <scope>NUCLEOTIDE SEQUENCE</scope>
    <source>
        <strain evidence="2">CGMCC 1.15758</strain>
    </source>
</reference>
<gene>
    <name evidence="2" type="ORF">GCM10010995_06840</name>
</gene>
<proteinExistence type="predicted"/>
<keyword evidence="1" id="KW-0812">Transmembrane</keyword>
<dbReference type="EMBL" id="BMJS01000005">
    <property type="protein sequence ID" value="GGF92309.1"/>
    <property type="molecule type" value="Genomic_DNA"/>
</dbReference>
<name>A0A8J3E8C3_9GAMM</name>
<keyword evidence="3" id="KW-1185">Reference proteome</keyword>
<dbReference type="AlphaFoldDB" id="A0A8J3E8C3"/>
<comment type="caution">
    <text evidence="2">The sequence shown here is derived from an EMBL/GenBank/DDBJ whole genome shotgun (WGS) entry which is preliminary data.</text>
</comment>
<evidence type="ECO:0000313" key="2">
    <source>
        <dbReference type="EMBL" id="GGF92309.1"/>
    </source>
</evidence>
<feature type="transmembrane region" description="Helical" evidence="1">
    <location>
        <begin position="6"/>
        <end position="27"/>
    </location>
</feature>
<keyword evidence="1" id="KW-1133">Transmembrane helix</keyword>
<dbReference type="Proteomes" id="UP000636949">
    <property type="component" value="Unassembled WGS sequence"/>
</dbReference>
<protein>
    <submittedName>
        <fullName evidence="2">Uncharacterized protein</fullName>
    </submittedName>
</protein>
<accession>A0A8J3E8C3</accession>
<reference evidence="2" key="1">
    <citation type="journal article" date="2014" name="Int. J. Syst. Evol. Microbiol.">
        <title>Complete genome sequence of Corynebacterium casei LMG S-19264T (=DSM 44701T), isolated from a smear-ripened cheese.</title>
        <authorList>
            <consortium name="US DOE Joint Genome Institute (JGI-PGF)"/>
            <person name="Walter F."/>
            <person name="Albersmeier A."/>
            <person name="Kalinowski J."/>
            <person name="Ruckert C."/>
        </authorList>
    </citation>
    <scope>NUCLEOTIDE SEQUENCE</scope>
    <source>
        <strain evidence="2">CGMCC 1.15758</strain>
    </source>
</reference>
<evidence type="ECO:0000313" key="3">
    <source>
        <dbReference type="Proteomes" id="UP000636949"/>
    </source>
</evidence>
<sequence>MIIQIILYVYLIGAGITLIREIIYSINHMMNIYKLRKSDPGIGNRLPMFYLNIKRPLLWFYYLIKSPIEFTSEIIFGIQSFKLIPALENKKWYRKLILRVPEPEAFTVKSIVVGVTKPIESDFGEVNYSQAYVAYQGDQVVAYTNTYLGKGVTPSAYSMSMGEYIRLIKSGKLKPMKKTDIEELYTMLNACTDENLDFTCHKVAVKDNIL</sequence>
<organism evidence="2 3">
    <name type="scientific">Cysteiniphilum litorale</name>
    <dbReference type="NCBI Taxonomy" id="2056700"/>
    <lineage>
        <taxon>Bacteria</taxon>
        <taxon>Pseudomonadati</taxon>
        <taxon>Pseudomonadota</taxon>
        <taxon>Gammaproteobacteria</taxon>
        <taxon>Thiotrichales</taxon>
        <taxon>Fastidiosibacteraceae</taxon>
        <taxon>Cysteiniphilum</taxon>
    </lineage>
</organism>
<evidence type="ECO:0000256" key="1">
    <source>
        <dbReference type="SAM" id="Phobius"/>
    </source>
</evidence>
<keyword evidence="1" id="KW-0472">Membrane</keyword>